<accession>A0A1Q8ZVE7</accession>
<dbReference type="EMBL" id="MKIM01000023">
    <property type="protein sequence ID" value="OLP46022.1"/>
    <property type="molecule type" value="Genomic_DNA"/>
</dbReference>
<comment type="similarity">
    <text evidence="12">Belongs to the cytochrome b561 family.</text>
</comment>
<dbReference type="RefSeq" id="WP_075638488.1">
    <property type="nucleotide sequence ID" value="NZ_MKIM01000023.1"/>
</dbReference>
<dbReference type="GO" id="GO:0020037">
    <property type="term" value="F:heme binding"/>
    <property type="evidence" value="ECO:0007669"/>
    <property type="project" value="TreeGrafter"/>
</dbReference>
<keyword evidence="5" id="KW-0349">Heme</keyword>
<protein>
    <submittedName>
        <fullName evidence="15">Cytochrome B</fullName>
    </submittedName>
</protein>
<dbReference type="SUPFAM" id="SSF81342">
    <property type="entry name" value="Transmembrane di-heme cytochromes"/>
    <property type="match status" value="1"/>
</dbReference>
<dbReference type="AlphaFoldDB" id="A0A1Q8ZVE7"/>
<dbReference type="InterPro" id="IPR016174">
    <property type="entry name" value="Di-haem_cyt_TM"/>
</dbReference>
<keyword evidence="3" id="KW-0813">Transport</keyword>
<evidence type="ECO:0000259" key="14">
    <source>
        <dbReference type="Pfam" id="PF01292"/>
    </source>
</evidence>
<proteinExistence type="inferred from homology"/>
<gene>
    <name evidence="15" type="ORF">BJF95_14730</name>
</gene>
<keyword evidence="4" id="KW-1003">Cell membrane</keyword>
<keyword evidence="9 13" id="KW-1133">Transmembrane helix</keyword>
<comment type="caution">
    <text evidence="15">The sequence shown here is derived from an EMBL/GenBank/DDBJ whole genome shotgun (WGS) entry which is preliminary data.</text>
</comment>
<evidence type="ECO:0000256" key="2">
    <source>
        <dbReference type="ARBA" id="ARBA00004651"/>
    </source>
</evidence>
<dbReference type="GO" id="GO:0022904">
    <property type="term" value="P:respiratory electron transport chain"/>
    <property type="evidence" value="ECO:0007669"/>
    <property type="project" value="InterPro"/>
</dbReference>
<feature type="domain" description="Cytochrome b561 bacterial/Ni-hydrogenase" evidence="14">
    <location>
        <begin position="12"/>
        <end position="176"/>
    </location>
</feature>
<dbReference type="InterPro" id="IPR052168">
    <property type="entry name" value="Cytochrome_b561_oxidase"/>
</dbReference>
<evidence type="ECO:0000256" key="10">
    <source>
        <dbReference type="ARBA" id="ARBA00023004"/>
    </source>
</evidence>
<feature type="transmembrane region" description="Helical" evidence="13">
    <location>
        <begin position="58"/>
        <end position="74"/>
    </location>
</feature>
<evidence type="ECO:0000256" key="13">
    <source>
        <dbReference type="SAM" id="Phobius"/>
    </source>
</evidence>
<evidence type="ECO:0000256" key="1">
    <source>
        <dbReference type="ARBA" id="ARBA00001970"/>
    </source>
</evidence>
<keyword evidence="16" id="KW-1185">Reference proteome</keyword>
<reference evidence="15 16" key="1">
    <citation type="submission" date="2016-09" db="EMBL/GenBank/DDBJ databases">
        <title>Rhizobium oryziradicis sp. nov., isolated from the root of rice.</title>
        <authorList>
            <person name="Zhao J."/>
            <person name="Zhang X."/>
        </authorList>
    </citation>
    <scope>NUCLEOTIDE SEQUENCE [LARGE SCALE GENOMIC DNA]</scope>
    <source>
        <strain evidence="15 16">N19</strain>
    </source>
</reference>
<evidence type="ECO:0000256" key="7">
    <source>
        <dbReference type="ARBA" id="ARBA00022723"/>
    </source>
</evidence>
<sequence>MDKETRDRAAKYPLPIRVVHWVRACLVLGLLACGWYMSGLPEGDLSSFLYINHKKFGILVWLIAVLHLGLRWQYKSVLPTAPQALAAWEKLLSHTMHRLIIALTLLVPMMGYLLSSTFTQSDGIPFFFIARLPDFLPKNDAAFVVFQALHKYSAYLLLACVVLHVAGALKHRFQDKGGKTDVLPRMM</sequence>
<dbReference type="Gene3D" id="1.20.950.20">
    <property type="entry name" value="Transmembrane di-heme cytochromes, Chain C"/>
    <property type="match status" value="1"/>
</dbReference>
<keyword evidence="7" id="KW-0479">Metal-binding</keyword>
<dbReference type="Pfam" id="PF01292">
    <property type="entry name" value="Ni_hydr_CYTB"/>
    <property type="match status" value="1"/>
</dbReference>
<evidence type="ECO:0000256" key="12">
    <source>
        <dbReference type="ARBA" id="ARBA00037975"/>
    </source>
</evidence>
<evidence type="ECO:0000313" key="15">
    <source>
        <dbReference type="EMBL" id="OLP46022.1"/>
    </source>
</evidence>
<dbReference type="GO" id="GO:0005886">
    <property type="term" value="C:plasma membrane"/>
    <property type="evidence" value="ECO:0007669"/>
    <property type="project" value="UniProtKB-SubCell"/>
</dbReference>
<feature type="transmembrane region" description="Helical" evidence="13">
    <location>
        <begin position="95"/>
        <end position="114"/>
    </location>
</feature>
<evidence type="ECO:0000313" key="16">
    <source>
        <dbReference type="Proteomes" id="UP000186894"/>
    </source>
</evidence>
<name>A0A1Q8ZVE7_9HYPH</name>
<comment type="cofactor">
    <cofactor evidence="1">
        <name>heme b</name>
        <dbReference type="ChEBI" id="CHEBI:60344"/>
    </cofactor>
</comment>
<dbReference type="GO" id="GO:0046872">
    <property type="term" value="F:metal ion binding"/>
    <property type="evidence" value="ECO:0007669"/>
    <property type="project" value="UniProtKB-KW"/>
</dbReference>
<evidence type="ECO:0000256" key="5">
    <source>
        <dbReference type="ARBA" id="ARBA00022617"/>
    </source>
</evidence>
<dbReference type="PANTHER" id="PTHR30529:SF1">
    <property type="entry name" value="CYTOCHROME B561 HOMOLOG 2"/>
    <property type="match status" value="1"/>
</dbReference>
<feature type="transmembrane region" description="Helical" evidence="13">
    <location>
        <begin position="21"/>
        <end position="38"/>
    </location>
</feature>
<comment type="subcellular location">
    <subcellularLocation>
        <location evidence="2">Cell membrane</location>
        <topology evidence="2">Multi-pass membrane protein</topology>
    </subcellularLocation>
</comment>
<evidence type="ECO:0000256" key="3">
    <source>
        <dbReference type="ARBA" id="ARBA00022448"/>
    </source>
</evidence>
<keyword evidence="10" id="KW-0408">Iron</keyword>
<dbReference type="GO" id="GO:0009055">
    <property type="term" value="F:electron transfer activity"/>
    <property type="evidence" value="ECO:0007669"/>
    <property type="project" value="InterPro"/>
</dbReference>
<evidence type="ECO:0000256" key="4">
    <source>
        <dbReference type="ARBA" id="ARBA00022475"/>
    </source>
</evidence>
<dbReference type="PANTHER" id="PTHR30529">
    <property type="entry name" value="CYTOCHROME B561"/>
    <property type="match status" value="1"/>
</dbReference>
<feature type="transmembrane region" description="Helical" evidence="13">
    <location>
        <begin position="152"/>
        <end position="169"/>
    </location>
</feature>
<evidence type="ECO:0000256" key="6">
    <source>
        <dbReference type="ARBA" id="ARBA00022692"/>
    </source>
</evidence>
<dbReference type="STRING" id="1867956.BJF95_14730"/>
<organism evidence="15 16">
    <name type="scientific">Rhizobium oryziradicis</name>
    <dbReference type="NCBI Taxonomy" id="1867956"/>
    <lineage>
        <taxon>Bacteria</taxon>
        <taxon>Pseudomonadati</taxon>
        <taxon>Pseudomonadota</taxon>
        <taxon>Alphaproteobacteria</taxon>
        <taxon>Hyphomicrobiales</taxon>
        <taxon>Rhizobiaceae</taxon>
        <taxon>Rhizobium/Agrobacterium group</taxon>
        <taxon>Rhizobium</taxon>
    </lineage>
</organism>
<keyword evidence="11 13" id="KW-0472">Membrane</keyword>
<evidence type="ECO:0000256" key="9">
    <source>
        <dbReference type="ARBA" id="ARBA00022989"/>
    </source>
</evidence>
<keyword evidence="6 13" id="KW-0812">Transmembrane</keyword>
<dbReference type="Proteomes" id="UP000186894">
    <property type="component" value="Unassembled WGS sequence"/>
</dbReference>
<keyword evidence="8" id="KW-0249">Electron transport</keyword>
<evidence type="ECO:0000256" key="11">
    <source>
        <dbReference type="ARBA" id="ARBA00023136"/>
    </source>
</evidence>
<evidence type="ECO:0000256" key="8">
    <source>
        <dbReference type="ARBA" id="ARBA00022982"/>
    </source>
</evidence>
<dbReference type="InterPro" id="IPR011577">
    <property type="entry name" value="Cyt_b561_bac/Ni-Hgenase"/>
</dbReference>